<evidence type="ECO:0000313" key="2">
    <source>
        <dbReference type="EMBL" id="GBQ25202.1"/>
    </source>
</evidence>
<organism evidence="2 3">
    <name type="scientific">Gluconacetobacter sacchari DSM 12717</name>
    <dbReference type="NCBI Taxonomy" id="1307940"/>
    <lineage>
        <taxon>Bacteria</taxon>
        <taxon>Pseudomonadati</taxon>
        <taxon>Pseudomonadota</taxon>
        <taxon>Alphaproteobacteria</taxon>
        <taxon>Acetobacterales</taxon>
        <taxon>Acetobacteraceae</taxon>
        <taxon>Gluconacetobacter</taxon>
    </lineage>
</organism>
<name>A0ABQ0P7A6_9PROT</name>
<dbReference type="InterPro" id="IPR008490">
    <property type="entry name" value="Transposase_InsH_N"/>
</dbReference>
<sequence>MKQPGFFDVEERLVRLSGLGDQFEAFSRAVDFEAFHSDLEKALAYSDRSKGRRLPFDPVLMFKILAFQTLNNLSDERTSI</sequence>
<dbReference type="Proteomes" id="UP001060895">
    <property type="component" value="Unassembled WGS sequence"/>
</dbReference>
<keyword evidence="3" id="KW-1185">Reference proteome</keyword>
<comment type="caution">
    <text evidence="2">The sequence shown here is derived from an EMBL/GenBank/DDBJ whole genome shotgun (WGS) entry which is preliminary data.</text>
</comment>
<evidence type="ECO:0000313" key="3">
    <source>
        <dbReference type="Proteomes" id="UP001060895"/>
    </source>
</evidence>
<evidence type="ECO:0000259" key="1">
    <source>
        <dbReference type="Pfam" id="PF05598"/>
    </source>
</evidence>
<reference evidence="2" key="1">
    <citation type="submission" date="2013-04" db="EMBL/GenBank/DDBJ databases">
        <title>The genome sequencing project of 58 acetic acid bacteria.</title>
        <authorList>
            <person name="Okamoto-Kainuma A."/>
            <person name="Ishikawa M."/>
            <person name="Umino S."/>
            <person name="Koizumi Y."/>
            <person name="Shiwa Y."/>
            <person name="Yoshikawa H."/>
            <person name="Matsutani M."/>
            <person name="Matsushita K."/>
        </authorList>
    </citation>
    <scope>NUCLEOTIDE SEQUENCE</scope>
    <source>
        <strain evidence="2">DSM 12717</strain>
    </source>
</reference>
<protein>
    <submittedName>
        <fullName evidence="2">Transposase</fullName>
    </submittedName>
</protein>
<gene>
    <name evidence="2" type="ORF">AA12717_2002</name>
</gene>
<feature type="domain" description="Transposase InsH N-terminal" evidence="1">
    <location>
        <begin position="20"/>
        <end position="78"/>
    </location>
</feature>
<dbReference type="Pfam" id="PF05598">
    <property type="entry name" value="DUF772"/>
    <property type="match status" value="1"/>
</dbReference>
<dbReference type="EMBL" id="BAQP01000130">
    <property type="protein sequence ID" value="GBQ25202.1"/>
    <property type="molecule type" value="Genomic_DNA"/>
</dbReference>
<accession>A0ABQ0P7A6</accession>
<proteinExistence type="predicted"/>